<keyword evidence="5" id="KW-1133">Transmembrane helix</keyword>
<gene>
    <name evidence="7" type="ORF">CLCR_03905</name>
</gene>
<comment type="similarity">
    <text evidence="1">Belongs to the SUI1 family.</text>
</comment>
<comment type="caution">
    <text evidence="7">The sequence shown here is derived from an EMBL/GenBank/DDBJ whole genome shotgun (WGS) entry which is preliminary data.</text>
</comment>
<keyword evidence="2" id="KW-0810">Translation regulation</keyword>
<dbReference type="InterPro" id="IPR001950">
    <property type="entry name" value="SUI1"/>
</dbReference>
<keyword evidence="8" id="KW-1185">Reference proteome</keyword>
<feature type="transmembrane region" description="Helical" evidence="5">
    <location>
        <begin position="76"/>
        <end position="95"/>
    </location>
</feature>
<keyword evidence="3" id="KW-0648">Protein biosynthesis</keyword>
<feature type="domain" description="SUI1" evidence="6">
    <location>
        <begin position="166"/>
        <end position="236"/>
    </location>
</feature>
<dbReference type="STRING" id="86049.A0A1C1CIJ9"/>
<keyword evidence="5" id="KW-0472">Membrane</keyword>
<dbReference type="PROSITE" id="PS50296">
    <property type="entry name" value="SUI1"/>
    <property type="match status" value="1"/>
</dbReference>
<dbReference type="OrthoDB" id="284718at2759"/>
<evidence type="ECO:0000256" key="2">
    <source>
        <dbReference type="ARBA" id="ARBA00022845"/>
    </source>
</evidence>
<comment type="function">
    <text evidence="4">Additional factor that functions in concert with eIF-2 and the initiator tRNA in directing the ribosome to the proper start site of translation.</text>
</comment>
<dbReference type="AlphaFoldDB" id="A0A1C1CIJ9"/>
<dbReference type="InterPro" id="IPR005874">
    <property type="entry name" value="SUI1_euk"/>
</dbReference>
<dbReference type="GO" id="GO:0003743">
    <property type="term" value="F:translation initiation factor activity"/>
    <property type="evidence" value="ECO:0007669"/>
    <property type="project" value="InterPro"/>
</dbReference>
<keyword evidence="5" id="KW-0812">Transmembrane</keyword>
<dbReference type="Gene3D" id="3.30.780.10">
    <property type="entry name" value="SUI1-like domain"/>
    <property type="match status" value="1"/>
</dbReference>
<evidence type="ECO:0000313" key="8">
    <source>
        <dbReference type="Proteomes" id="UP000094526"/>
    </source>
</evidence>
<dbReference type="VEuPathDB" id="FungiDB:G647_08493"/>
<reference evidence="8" key="1">
    <citation type="submission" date="2015-07" db="EMBL/GenBank/DDBJ databases">
        <authorList>
            <person name="Teixeira M.M."/>
            <person name="Souza R.C."/>
            <person name="Almeida L.G."/>
            <person name="Vicente V.A."/>
            <person name="de Hoog S."/>
            <person name="Bocca A.L."/>
            <person name="de Almeida S.R."/>
            <person name="Vasconcelos A.T."/>
            <person name="Felipe M.S."/>
        </authorList>
    </citation>
    <scope>NUCLEOTIDE SEQUENCE [LARGE SCALE GENOMIC DNA]</scope>
    <source>
        <strain evidence="8">KSF</strain>
    </source>
</reference>
<dbReference type="EMBL" id="LGRB01000012">
    <property type="protein sequence ID" value="OCT48354.1"/>
    <property type="molecule type" value="Genomic_DNA"/>
</dbReference>
<dbReference type="CDD" id="cd11566">
    <property type="entry name" value="eIF1_SUI1"/>
    <property type="match status" value="1"/>
</dbReference>
<evidence type="ECO:0000313" key="7">
    <source>
        <dbReference type="EMBL" id="OCT48354.1"/>
    </source>
</evidence>
<evidence type="ECO:0000256" key="4">
    <source>
        <dbReference type="ARBA" id="ARBA00060093"/>
    </source>
</evidence>
<dbReference type="GO" id="GO:0006417">
    <property type="term" value="P:regulation of translation"/>
    <property type="evidence" value="ECO:0007669"/>
    <property type="project" value="UniProtKB-KW"/>
</dbReference>
<evidence type="ECO:0000259" key="6">
    <source>
        <dbReference type="PROSITE" id="PS50296"/>
    </source>
</evidence>
<dbReference type="NCBIfam" id="TIGR01160">
    <property type="entry name" value="SUI1_MOF2"/>
    <property type="match status" value="1"/>
</dbReference>
<evidence type="ECO:0000256" key="3">
    <source>
        <dbReference type="ARBA" id="ARBA00022917"/>
    </source>
</evidence>
<dbReference type="FunFam" id="3.30.780.10:FF:000005">
    <property type="entry name" value="Sui1 translation initiation factor"/>
    <property type="match status" value="1"/>
</dbReference>
<dbReference type="Pfam" id="PF01253">
    <property type="entry name" value="SUI1"/>
    <property type="match status" value="1"/>
</dbReference>
<dbReference type="VEuPathDB" id="FungiDB:CLCR_03905"/>
<dbReference type="InterPro" id="IPR036877">
    <property type="entry name" value="SUI1_dom_sf"/>
</dbReference>
<dbReference type="SUPFAM" id="SSF55159">
    <property type="entry name" value="eIF1-like"/>
    <property type="match status" value="1"/>
</dbReference>
<proteinExistence type="inferred from homology"/>
<sequence length="348" mass="39101">MASKKDMRRADLIIPYTEPKDEKASDFSSTITSTMPMAAMFTRNRMLGWFSLMTALLNWLGETPAQRSSPSGTPGYLSFGMALLAVGVTYMPLFLPPPPNARGPAAAPPAASTYYRFIPQRQFTFQLQAIPGTDEFMSTIQNLKTFDPFAEADDDTGEAKQSQNYIHIRIQQRNGRKTLTTVQGLPKKFDQKKILKVIKKKFACNGTIVTDSEMGEVIQLQGDQRKDVQEFLVAKDGLELDAKTIKIEVVARRESPSLYDYFWPVRLRWSMQRPNYDSIFGIRYGYAFMIPTIEVYFLKGTGGDGVGHWDYGGRGSRSSRTLAASSFDVRGTDWFLSLMLPVPVTSLQ</sequence>
<dbReference type="Proteomes" id="UP000094526">
    <property type="component" value="Unassembled WGS sequence"/>
</dbReference>
<name>A0A1C1CIJ9_9EURO</name>
<organism evidence="7 8">
    <name type="scientific">Cladophialophora carrionii</name>
    <dbReference type="NCBI Taxonomy" id="86049"/>
    <lineage>
        <taxon>Eukaryota</taxon>
        <taxon>Fungi</taxon>
        <taxon>Dikarya</taxon>
        <taxon>Ascomycota</taxon>
        <taxon>Pezizomycotina</taxon>
        <taxon>Eurotiomycetes</taxon>
        <taxon>Chaetothyriomycetidae</taxon>
        <taxon>Chaetothyriales</taxon>
        <taxon>Herpotrichiellaceae</taxon>
        <taxon>Cladophialophora</taxon>
    </lineage>
</organism>
<protein>
    <recommendedName>
        <fullName evidence="6">SUI1 domain-containing protein</fullName>
    </recommendedName>
</protein>
<evidence type="ECO:0000256" key="5">
    <source>
        <dbReference type="SAM" id="Phobius"/>
    </source>
</evidence>
<accession>A0A1C1CIJ9</accession>
<dbReference type="eggNOG" id="KOG1770">
    <property type="taxonomic scope" value="Eukaryota"/>
</dbReference>
<dbReference type="PANTHER" id="PTHR10388">
    <property type="entry name" value="EUKARYOTIC TRANSLATION INITIATION FACTOR SUI1"/>
    <property type="match status" value="1"/>
</dbReference>
<evidence type="ECO:0000256" key="1">
    <source>
        <dbReference type="ARBA" id="ARBA00005422"/>
    </source>
</evidence>